<dbReference type="InterPro" id="IPR011990">
    <property type="entry name" value="TPR-like_helical_dom_sf"/>
</dbReference>
<dbReference type="EMBL" id="JAQQWP010000009">
    <property type="protein sequence ID" value="KAK8100135.1"/>
    <property type="molecule type" value="Genomic_DNA"/>
</dbReference>
<dbReference type="InterPro" id="IPR000845">
    <property type="entry name" value="Nucleoside_phosphorylase_d"/>
</dbReference>
<dbReference type="PANTHER" id="PTHR46082:SF6">
    <property type="entry name" value="AAA+ ATPASE DOMAIN-CONTAINING PROTEIN-RELATED"/>
    <property type="match status" value="1"/>
</dbReference>
<dbReference type="Gene3D" id="1.25.40.10">
    <property type="entry name" value="Tetratricopeptide repeat domain"/>
    <property type="match status" value="2"/>
</dbReference>
<dbReference type="PANTHER" id="PTHR46082">
    <property type="entry name" value="ATP/GTP-BINDING PROTEIN-RELATED"/>
    <property type="match status" value="1"/>
</dbReference>
<dbReference type="Pfam" id="PF01048">
    <property type="entry name" value="PNP_UDP_1"/>
    <property type="match status" value="1"/>
</dbReference>
<dbReference type="InterPro" id="IPR019734">
    <property type="entry name" value="TPR_rpt"/>
</dbReference>
<dbReference type="Gene3D" id="3.40.50.1580">
    <property type="entry name" value="Nucleoside phosphorylase domain"/>
    <property type="match status" value="1"/>
</dbReference>
<dbReference type="InterPro" id="IPR053137">
    <property type="entry name" value="NLR-like"/>
</dbReference>
<dbReference type="SUPFAM" id="SSF53167">
    <property type="entry name" value="Purine and uridine phosphorylases"/>
    <property type="match status" value="1"/>
</dbReference>
<evidence type="ECO:0000313" key="4">
    <source>
        <dbReference type="Proteomes" id="UP001392437"/>
    </source>
</evidence>
<dbReference type="InterPro" id="IPR027417">
    <property type="entry name" value="P-loop_NTPase"/>
</dbReference>
<proteinExistence type="predicted"/>
<evidence type="ECO:0000259" key="1">
    <source>
        <dbReference type="Pfam" id="PF00931"/>
    </source>
</evidence>
<dbReference type="InterPro" id="IPR002182">
    <property type="entry name" value="NB-ARC"/>
</dbReference>
<dbReference type="SUPFAM" id="SSF52540">
    <property type="entry name" value="P-loop containing nucleoside triphosphate hydrolases"/>
    <property type="match status" value="1"/>
</dbReference>
<organism evidence="3 4">
    <name type="scientific">Apiospora kogelbergensis</name>
    <dbReference type="NCBI Taxonomy" id="1337665"/>
    <lineage>
        <taxon>Eukaryota</taxon>
        <taxon>Fungi</taxon>
        <taxon>Dikarya</taxon>
        <taxon>Ascomycota</taxon>
        <taxon>Pezizomycotina</taxon>
        <taxon>Sordariomycetes</taxon>
        <taxon>Xylariomycetidae</taxon>
        <taxon>Amphisphaeriales</taxon>
        <taxon>Apiosporaceae</taxon>
        <taxon>Apiospora</taxon>
    </lineage>
</organism>
<dbReference type="SMART" id="SM00028">
    <property type="entry name" value="TPR"/>
    <property type="match status" value="5"/>
</dbReference>
<dbReference type="GO" id="GO:0043531">
    <property type="term" value="F:ADP binding"/>
    <property type="evidence" value="ECO:0007669"/>
    <property type="project" value="InterPro"/>
</dbReference>
<dbReference type="Gene3D" id="3.40.50.300">
    <property type="entry name" value="P-loop containing nucleotide triphosphate hydrolases"/>
    <property type="match status" value="1"/>
</dbReference>
<dbReference type="SUPFAM" id="SSF48452">
    <property type="entry name" value="TPR-like"/>
    <property type="match status" value="2"/>
</dbReference>
<dbReference type="Proteomes" id="UP001392437">
    <property type="component" value="Unassembled WGS sequence"/>
</dbReference>
<sequence>MAMASNRTVPIYDHQPRRPATRQEFEIAVICALVHEADAAEALFDHHWDDGPPYDKAPGDPNAYSTGTIGRHNVVLTYMPGMGKVNATTVAANCRTSFPNIRLAVVVGICGVVPFTRDGHEIVLGDVVISDGVIQYDLGRRLPEGFVRKDTLLDSLGRPNTEIRSILAKLQGLRGRKILQKKAADYLAVIQQDPDLAAQYPGTQRDKLFDAAYRHVTDGKLCGDCGCNGPLIQRNRLDGDSPSPAVHFGLIASGDTVLKSGVDRDDIAQKEGVMAFEMESAGVWDVFPCVVIKGACDYADSHKMKSWQHYAAATAAACMKAFLDSWVPSSPSIPEPPRVIEPIAKTSSSDSNLRTACIVSIPSMRNKNFTGRTAILEEMENKLFVQGDCRRLAIVGLGGVGKTQLALQFAHCVREKHSDYSIFWVPVLSIEGFDQAYLDIGKKLGVVLDPDKEKPNDTIRNHLSSENAGKWLLIVDNADDTELIIDSSGIYDYLPESESGLTLFTTRSMEVALEVAGTDFLELQQMDEEEGRHLLEKSLVRKHPKDEEILAELLHELTCLPLAITQAAAYLNRNQLSIKRYLGLLRGTEQDLVKLMSKEFRDNTRYRGSQNAVATTWLVSFDQIQASNGAAAEMLSFISCIEPKSIPRSLLSISHSEMETTEAIGTLSGYSFLIDRGDGELYDIHSLVHLATKIWLQKKERTEETLLNALRHLDEIFPNNDYANRQTWQAYLPHTARLLGISGMYQSKVRADLLYQAGRCLYRDRRFKDAIKYLQEACDWQRESLPETDEDRLNSEHALGGAYTLDGRTLEAIEILEHVVSVQKTTLDEDDPNRLSSEHELAGAYLNYKRIPQAIQMLEHIVKVRKTALDKNDQKRLDSEHELARAYLDDKRVPEAIEILEHIVDIEKTTLDKNNQGRLHSEHELARAYLNDKRIPEAIEILQHVVDIEKTILDEEDQARLASEHELASAYLDDKRIPEAIEILEHVVEIRKITLKDKDYERLVSEHNLARAYLRNSQTKKAIDLLEHVVAVDTQYLAEEDPDRISSLELLEDAYKQLAAECEYESDDS</sequence>
<reference evidence="3 4" key="1">
    <citation type="submission" date="2023-01" db="EMBL/GenBank/DDBJ databases">
        <title>Analysis of 21 Apiospora genomes using comparative genomics revels a genus with tremendous synthesis potential of carbohydrate active enzymes and secondary metabolites.</title>
        <authorList>
            <person name="Sorensen T."/>
        </authorList>
    </citation>
    <scope>NUCLEOTIDE SEQUENCE [LARGE SCALE GENOMIC DNA]</scope>
    <source>
        <strain evidence="3 4">CBS 117206</strain>
    </source>
</reference>
<protein>
    <recommendedName>
        <fullName evidence="5">Nucleoside phosphorylase domain-containing protein</fullName>
    </recommendedName>
</protein>
<dbReference type="Pfam" id="PF13424">
    <property type="entry name" value="TPR_12"/>
    <property type="match status" value="2"/>
</dbReference>
<feature type="domain" description="NB-ARC" evidence="1">
    <location>
        <begin position="374"/>
        <end position="542"/>
    </location>
</feature>
<evidence type="ECO:0000259" key="2">
    <source>
        <dbReference type="Pfam" id="PF01048"/>
    </source>
</evidence>
<evidence type="ECO:0008006" key="5">
    <source>
        <dbReference type="Google" id="ProtNLM"/>
    </source>
</evidence>
<name>A0AAW0QAA4_9PEZI</name>
<accession>A0AAW0QAA4</accession>
<dbReference type="InterPro" id="IPR035994">
    <property type="entry name" value="Nucleoside_phosphorylase_sf"/>
</dbReference>
<feature type="domain" description="Nucleoside phosphorylase" evidence="2">
    <location>
        <begin position="26"/>
        <end position="312"/>
    </location>
</feature>
<dbReference type="GO" id="GO:0009116">
    <property type="term" value="P:nucleoside metabolic process"/>
    <property type="evidence" value="ECO:0007669"/>
    <property type="project" value="InterPro"/>
</dbReference>
<comment type="caution">
    <text evidence="3">The sequence shown here is derived from an EMBL/GenBank/DDBJ whole genome shotgun (WGS) entry which is preliminary data.</text>
</comment>
<dbReference type="Pfam" id="PF00931">
    <property type="entry name" value="NB-ARC"/>
    <property type="match status" value="1"/>
</dbReference>
<evidence type="ECO:0000313" key="3">
    <source>
        <dbReference type="EMBL" id="KAK8100135.1"/>
    </source>
</evidence>
<keyword evidence="4" id="KW-1185">Reference proteome</keyword>
<dbReference type="GO" id="GO:0003824">
    <property type="term" value="F:catalytic activity"/>
    <property type="evidence" value="ECO:0007669"/>
    <property type="project" value="InterPro"/>
</dbReference>
<dbReference type="AlphaFoldDB" id="A0AAW0QAA4"/>
<gene>
    <name evidence="3" type="ORF">PG999_010509</name>
</gene>